<evidence type="ECO:0000313" key="5">
    <source>
        <dbReference type="Proteomes" id="UP001521911"/>
    </source>
</evidence>
<evidence type="ECO:0000313" key="4">
    <source>
        <dbReference type="Proteomes" id="UP000031890"/>
    </source>
</evidence>
<organism evidence="2 4">
    <name type="scientific">Corynebacterium singulare</name>
    <dbReference type="NCBI Taxonomy" id="161899"/>
    <lineage>
        <taxon>Bacteria</taxon>
        <taxon>Bacillati</taxon>
        <taxon>Actinomycetota</taxon>
        <taxon>Actinomycetes</taxon>
        <taxon>Mycobacteriales</taxon>
        <taxon>Corynebacteriaceae</taxon>
        <taxon>Corynebacterium</taxon>
    </lineage>
</organism>
<dbReference type="RefSeq" id="WP_042532791.1">
    <property type="nucleotide sequence ID" value="NZ_CP010827.1"/>
</dbReference>
<protein>
    <submittedName>
        <fullName evidence="2">Uncharacterized protein</fullName>
    </submittedName>
</protein>
<keyword evidence="1" id="KW-0812">Transmembrane</keyword>
<name>A0A0B6EZ27_9CORY</name>
<dbReference type="EMBL" id="JAKRDF010000023">
    <property type="protein sequence ID" value="MCG7277231.1"/>
    <property type="molecule type" value="Genomic_DNA"/>
</dbReference>
<keyword evidence="5" id="KW-1185">Reference proteome</keyword>
<dbReference type="AlphaFoldDB" id="A0A0B6EZ27"/>
<keyword evidence="1" id="KW-1133">Transmembrane helix</keyword>
<evidence type="ECO:0000313" key="2">
    <source>
        <dbReference type="EMBL" id="AJI80038.1"/>
    </source>
</evidence>
<dbReference type="HOGENOM" id="CLU_206426_0_0_11"/>
<feature type="transmembrane region" description="Helical" evidence="1">
    <location>
        <begin position="6"/>
        <end position="25"/>
    </location>
</feature>
<evidence type="ECO:0000313" key="3">
    <source>
        <dbReference type="EMBL" id="MCG7277231.1"/>
    </source>
</evidence>
<sequence length="63" mass="6945">MIITIVGIVSIFLGFLCVSTAYYLFQRTENRMWPLVLGLLALLFLTVIPASTAIFFAATTNGM</sequence>
<dbReference type="OrthoDB" id="4422850at2"/>
<reference evidence="2 4" key="1">
    <citation type="journal article" date="2015" name="Genome Announc.">
        <title>Complete Genome Sequence and Annotation of Corynebacterium singulare DSM 44357, Isolated from a Human Semen Specimen.</title>
        <authorList>
            <person name="Merten M."/>
            <person name="Brinkrolf K."/>
            <person name="Albersmeier A."/>
            <person name="Kutter Y."/>
            <person name="Ruckert C."/>
            <person name="Tauch A."/>
        </authorList>
    </citation>
    <scope>NUCLEOTIDE SEQUENCE [LARGE SCALE GENOMIC DNA]</scope>
    <source>
        <strain evidence="2">IBS B52218</strain>
    </source>
</reference>
<accession>A0A0B6EZ27</accession>
<proteinExistence type="predicted"/>
<dbReference type="STRING" id="161899.CSING_12755"/>
<gene>
    <name evidence="2" type="ORF">CSING_12755</name>
    <name evidence="3" type="ORF">MHK08_12260</name>
</gene>
<dbReference type="Proteomes" id="UP001521911">
    <property type="component" value="Unassembled WGS sequence"/>
</dbReference>
<feature type="transmembrane region" description="Helical" evidence="1">
    <location>
        <begin position="32"/>
        <end position="58"/>
    </location>
</feature>
<keyword evidence="1" id="KW-0472">Membrane</keyword>
<evidence type="ECO:0000256" key="1">
    <source>
        <dbReference type="SAM" id="Phobius"/>
    </source>
</evidence>
<reference evidence="3 5" key="2">
    <citation type="submission" date="2022-02" db="EMBL/GenBank/DDBJ databases">
        <title>Uncovering new skin microbiome diversity through culturing and metagenomics.</title>
        <authorList>
            <person name="Conlan S."/>
            <person name="Deming C."/>
            <person name="Nisc Comparative Sequencing Program N."/>
            <person name="Segre J.A."/>
        </authorList>
    </citation>
    <scope>NUCLEOTIDE SEQUENCE [LARGE SCALE GENOMIC DNA]</scope>
    <source>
        <strain evidence="3 5">ACRQV</strain>
    </source>
</reference>
<dbReference type="KEGG" id="csx:CSING_12755"/>
<dbReference type="Proteomes" id="UP000031890">
    <property type="component" value="Chromosome"/>
</dbReference>
<dbReference type="EMBL" id="CP010827">
    <property type="protein sequence ID" value="AJI80038.1"/>
    <property type="molecule type" value="Genomic_DNA"/>
</dbReference>